<dbReference type="PANTHER" id="PTHR33908:SF3">
    <property type="entry name" value="UNDECAPRENYL PHOSPHATE-ALPHA-4-AMINO-4-DEOXY-L-ARABINOSE ARABINOSYL TRANSFERASE"/>
    <property type="match status" value="1"/>
</dbReference>
<organism evidence="10 11">
    <name type="scientific">Bizionia echini</name>
    <dbReference type="NCBI Taxonomy" id="649333"/>
    <lineage>
        <taxon>Bacteria</taxon>
        <taxon>Pseudomonadati</taxon>
        <taxon>Bacteroidota</taxon>
        <taxon>Flavobacteriia</taxon>
        <taxon>Flavobacteriales</taxon>
        <taxon>Flavobacteriaceae</taxon>
        <taxon>Bizionia</taxon>
    </lineage>
</organism>
<feature type="transmembrane region" description="Helical" evidence="8">
    <location>
        <begin position="7"/>
        <end position="25"/>
    </location>
</feature>
<keyword evidence="11" id="KW-1185">Reference proteome</keyword>
<evidence type="ECO:0000256" key="5">
    <source>
        <dbReference type="ARBA" id="ARBA00022692"/>
    </source>
</evidence>
<dbReference type="STRING" id="649333.SAMN04487989_107141"/>
<protein>
    <submittedName>
        <fullName evidence="10">4-amino-4-deoxy-L-arabinose transferase</fullName>
    </submittedName>
</protein>
<dbReference type="GO" id="GO:0016763">
    <property type="term" value="F:pentosyltransferase activity"/>
    <property type="evidence" value="ECO:0007669"/>
    <property type="project" value="TreeGrafter"/>
</dbReference>
<feature type="transmembrane region" description="Helical" evidence="8">
    <location>
        <begin position="349"/>
        <end position="374"/>
    </location>
</feature>
<keyword evidence="3" id="KW-0328">Glycosyltransferase</keyword>
<sequence length="541" mass="62493">MLPLLKKYPVLFICFGVALVLLPNLDVMNVTIMEARNFITAREMITDNNWLLTTMNGEARYEKPPLPTWLTAISALVFGVKSVFAMRLPAVLFIMLIAIFVFKLSRKITHSQSFGLLAAITVSTSFYVIGIMIEAPWDIFTHGFMSVAIYYLFCFFEAEKTQWKSALLASFFIGFSILSKGPVSFYALLLPFVLAYGFSFKYKRFKSKVIPTILLIILALAIGGWWYLYVRLEDPATFLAIAEKETGNWSSYNVRPFYYYWSFFTQSGLWTIPAFISLLYPYLKTRVRNRKAYKFSFLWTLFAVILLSLIPEKKSRYLMPVLIPLAINCSFYLDYLIREFKNLKNKRETIPVYFNFGLIGIIGVVFPVLAFVFLKDNLAGYWFYFIIATVLVFSMGILILKFLKQKNIRLVIICTVGLYASLILTALPLKEALNSPDYHPINSEISNRLKLYQFNYIAPEMIWEYGQKIPQIKNEDGSISLPKETNFGLLAIGVSPEDSKILQENYTIKEIDRFNLNTAFKESRQYKDRLVATYYLLTKKN</sequence>
<dbReference type="GO" id="GO:0009103">
    <property type="term" value="P:lipopolysaccharide biosynthetic process"/>
    <property type="evidence" value="ECO:0007669"/>
    <property type="project" value="UniProtKB-ARBA"/>
</dbReference>
<dbReference type="InterPro" id="IPR050297">
    <property type="entry name" value="LipidA_mod_glycosyltrf_83"/>
</dbReference>
<feature type="transmembrane region" description="Helical" evidence="8">
    <location>
        <begin position="380"/>
        <end position="403"/>
    </location>
</feature>
<feature type="transmembrane region" description="Helical" evidence="8">
    <location>
        <begin position="69"/>
        <end position="102"/>
    </location>
</feature>
<comment type="subcellular location">
    <subcellularLocation>
        <location evidence="1">Cell membrane</location>
        <topology evidence="1">Multi-pass membrane protein</topology>
    </subcellularLocation>
</comment>
<evidence type="ECO:0000256" key="7">
    <source>
        <dbReference type="ARBA" id="ARBA00023136"/>
    </source>
</evidence>
<feature type="transmembrane region" description="Helical" evidence="8">
    <location>
        <begin position="114"/>
        <end position="133"/>
    </location>
</feature>
<gene>
    <name evidence="10" type="ORF">SAMN04487989_107141</name>
</gene>
<dbReference type="PANTHER" id="PTHR33908">
    <property type="entry name" value="MANNOSYLTRANSFERASE YKCB-RELATED"/>
    <property type="match status" value="1"/>
</dbReference>
<proteinExistence type="predicted"/>
<dbReference type="AlphaFoldDB" id="A0A1I5DC97"/>
<evidence type="ECO:0000259" key="9">
    <source>
        <dbReference type="Pfam" id="PF13231"/>
    </source>
</evidence>
<feature type="domain" description="Glycosyltransferase RgtA/B/C/D-like" evidence="9">
    <location>
        <begin position="63"/>
        <end position="222"/>
    </location>
</feature>
<feature type="transmembrane region" description="Helical" evidence="8">
    <location>
        <begin position="292"/>
        <end position="311"/>
    </location>
</feature>
<keyword evidence="4 10" id="KW-0808">Transferase</keyword>
<evidence type="ECO:0000313" key="10">
    <source>
        <dbReference type="EMBL" id="SFN96875.1"/>
    </source>
</evidence>
<feature type="transmembrane region" description="Helical" evidence="8">
    <location>
        <begin position="258"/>
        <end position="280"/>
    </location>
</feature>
<dbReference type="OrthoDB" id="8353433at2"/>
<dbReference type="Proteomes" id="UP000198705">
    <property type="component" value="Unassembled WGS sequence"/>
</dbReference>
<accession>A0A1I5DC97</accession>
<dbReference type="RefSeq" id="WP_092209738.1">
    <property type="nucleotide sequence ID" value="NZ_FOVN01000007.1"/>
</dbReference>
<reference evidence="11" key="1">
    <citation type="submission" date="2016-10" db="EMBL/GenBank/DDBJ databases">
        <authorList>
            <person name="Varghese N."/>
            <person name="Submissions S."/>
        </authorList>
    </citation>
    <scope>NUCLEOTIDE SEQUENCE [LARGE SCALE GENOMIC DNA]</scope>
    <source>
        <strain evidence="11">DSM 23925</strain>
    </source>
</reference>
<dbReference type="GO" id="GO:0010041">
    <property type="term" value="P:response to iron(III) ion"/>
    <property type="evidence" value="ECO:0007669"/>
    <property type="project" value="TreeGrafter"/>
</dbReference>
<keyword evidence="2" id="KW-1003">Cell membrane</keyword>
<evidence type="ECO:0000256" key="3">
    <source>
        <dbReference type="ARBA" id="ARBA00022676"/>
    </source>
</evidence>
<evidence type="ECO:0000256" key="6">
    <source>
        <dbReference type="ARBA" id="ARBA00022989"/>
    </source>
</evidence>
<evidence type="ECO:0000256" key="8">
    <source>
        <dbReference type="SAM" id="Phobius"/>
    </source>
</evidence>
<feature type="transmembrane region" description="Helical" evidence="8">
    <location>
        <begin position="317"/>
        <end position="337"/>
    </location>
</feature>
<feature type="transmembrane region" description="Helical" evidence="8">
    <location>
        <begin position="139"/>
        <end position="156"/>
    </location>
</feature>
<evidence type="ECO:0000256" key="2">
    <source>
        <dbReference type="ARBA" id="ARBA00022475"/>
    </source>
</evidence>
<evidence type="ECO:0000256" key="4">
    <source>
        <dbReference type="ARBA" id="ARBA00022679"/>
    </source>
</evidence>
<feature type="transmembrane region" description="Helical" evidence="8">
    <location>
        <begin position="185"/>
        <end position="202"/>
    </location>
</feature>
<dbReference type="GO" id="GO:0005886">
    <property type="term" value="C:plasma membrane"/>
    <property type="evidence" value="ECO:0007669"/>
    <property type="project" value="UniProtKB-SubCell"/>
</dbReference>
<keyword evidence="7 8" id="KW-0472">Membrane</keyword>
<feature type="transmembrane region" description="Helical" evidence="8">
    <location>
        <begin position="163"/>
        <end position="179"/>
    </location>
</feature>
<keyword evidence="5 8" id="KW-0812">Transmembrane</keyword>
<feature type="transmembrane region" description="Helical" evidence="8">
    <location>
        <begin position="209"/>
        <end position="229"/>
    </location>
</feature>
<evidence type="ECO:0000313" key="11">
    <source>
        <dbReference type="Proteomes" id="UP000198705"/>
    </source>
</evidence>
<feature type="transmembrane region" description="Helical" evidence="8">
    <location>
        <begin position="410"/>
        <end position="429"/>
    </location>
</feature>
<dbReference type="InterPro" id="IPR038731">
    <property type="entry name" value="RgtA/B/C-like"/>
</dbReference>
<name>A0A1I5DC97_9FLAO</name>
<dbReference type="EMBL" id="FOVN01000007">
    <property type="protein sequence ID" value="SFN96875.1"/>
    <property type="molecule type" value="Genomic_DNA"/>
</dbReference>
<dbReference type="Pfam" id="PF13231">
    <property type="entry name" value="PMT_2"/>
    <property type="match status" value="1"/>
</dbReference>
<evidence type="ECO:0000256" key="1">
    <source>
        <dbReference type="ARBA" id="ARBA00004651"/>
    </source>
</evidence>
<keyword evidence="6 8" id="KW-1133">Transmembrane helix</keyword>